<comment type="caution">
    <text evidence="4">The sequence shown here is derived from an EMBL/GenBank/DDBJ whole genome shotgun (WGS) entry which is preliminary data.</text>
</comment>
<keyword evidence="5" id="KW-1185">Reference proteome</keyword>
<name>A0A6I4UNK1_9SPHN</name>
<dbReference type="OrthoDB" id="9787373at2"/>
<evidence type="ECO:0000313" key="5">
    <source>
        <dbReference type="Proteomes" id="UP000469159"/>
    </source>
</evidence>
<reference evidence="4 5" key="1">
    <citation type="submission" date="2019-12" db="EMBL/GenBank/DDBJ databases">
        <title>Genomic-based taxomic classification of the family Erythrobacteraceae.</title>
        <authorList>
            <person name="Xu L."/>
        </authorList>
    </citation>
    <scope>NUCLEOTIDE SEQUENCE [LARGE SCALE GENOMIC DNA]</scope>
    <source>
        <strain evidence="4 5">MCCC 1K02066</strain>
    </source>
</reference>
<evidence type="ECO:0000256" key="2">
    <source>
        <dbReference type="SAM" id="MobiDB-lite"/>
    </source>
</evidence>
<protein>
    <submittedName>
        <fullName evidence="4">Heparinase</fullName>
    </submittedName>
</protein>
<dbReference type="Gene3D" id="2.70.98.70">
    <property type="match status" value="1"/>
</dbReference>
<dbReference type="RefSeq" id="WP_160745507.1">
    <property type="nucleotide sequence ID" value="NZ_WTYK01000001.1"/>
</dbReference>
<dbReference type="Proteomes" id="UP000469159">
    <property type="component" value="Unassembled WGS sequence"/>
</dbReference>
<feature type="domain" description="Heparinase II/III-like C-terminal" evidence="3">
    <location>
        <begin position="347"/>
        <end position="594"/>
    </location>
</feature>
<gene>
    <name evidence="4" type="ORF">GRI75_01570</name>
</gene>
<organism evidence="4 5">
    <name type="scientific">Croceibacterium soli</name>
    <dbReference type="NCBI Taxonomy" id="1739690"/>
    <lineage>
        <taxon>Bacteria</taxon>
        <taxon>Pseudomonadati</taxon>
        <taxon>Pseudomonadota</taxon>
        <taxon>Alphaproteobacteria</taxon>
        <taxon>Sphingomonadales</taxon>
        <taxon>Erythrobacteraceae</taxon>
        <taxon>Croceibacterium</taxon>
    </lineage>
</organism>
<evidence type="ECO:0000259" key="3">
    <source>
        <dbReference type="Pfam" id="PF07940"/>
    </source>
</evidence>
<dbReference type="Gene3D" id="1.50.10.100">
    <property type="entry name" value="Chondroitin AC/alginate lyase"/>
    <property type="match status" value="1"/>
</dbReference>
<dbReference type="EMBL" id="WTYK01000001">
    <property type="protein sequence ID" value="MXP40332.1"/>
    <property type="molecule type" value="Genomic_DNA"/>
</dbReference>
<dbReference type="Pfam" id="PF07940">
    <property type="entry name" value="Hepar_II_III_C"/>
    <property type="match status" value="1"/>
</dbReference>
<dbReference type="InterPro" id="IPR008929">
    <property type="entry name" value="Chondroitin_lyas"/>
</dbReference>
<feature type="region of interest" description="Disordered" evidence="2">
    <location>
        <begin position="1"/>
        <end position="26"/>
    </location>
</feature>
<evidence type="ECO:0000313" key="4">
    <source>
        <dbReference type="EMBL" id="MXP40332.1"/>
    </source>
</evidence>
<accession>A0A6I4UNK1</accession>
<dbReference type="AlphaFoldDB" id="A0A6I4UNK1"/>
<dbReference type="GO" id="GO:0016829">
    <property type="term" value="F:lyase activity"/>
    <property type="evidence" value="ECO:0007669"/>
    <property type="project" value="InterPro"/>
</dbReference>
<comment type="subcellular location">
    <subcellularLocation>
        <location evidence="1">Cell envelope</location>
    </subcellularLocation>
</comment>
<proteinExistence type="predicted"/>
<evidence type="ECO:0000256" key="1">
    <source>
        <dbReference type="ARBA" id="ARBA00004196"/>
    </source>
</evidence>
<dbReference type="GO" id="GO:0030313">
    <property type="term" value="C:cell envelope"/>
    <property type="evidence" value="ECO:0007669"/>
    <property type="project" value="UniProtKB-SubCell"/>
</dbReference>
<dbReference type="InterPro" id="IPR012480">
    <property type="entry name" value="Hepar_II_III_C"/>
</dbReference>
<sequence>MAIPLRQNAEEPLASGSARPDEDKSAGKLIEPGRALVLSDFSPPETTAGERLVRLAYRLGVPGPALVAPFRRRPSPRLLATVENPLPGDRVGGTALRAGHFLINGVKAPIAQMDFSPVARMTPPFERTIHAFTWLADLDACAPRQQCTHTAERVLAAWLEANPHPGKGPAWKVGHAGQRVLSWLVHAPLLLSGSDKSLRSRTLAALVETARWLDRNVGKAEDRLAEVSGWCAIVAAGLLLPEGKPRRLFGEAGLVRALGELVGDDGGVLSRSPIDQMDAIALLTQLGACYRALRREPPQAIATMQRMLVPPLLGLIHADGALGSWQGSGAVSGEKLSALIKASGVRARPLRDARQWGYQRVSAGRAVLQFDAAPPPLARHSRHGCASTLAFEFSHGNQRIVVNCGGAASAGGQVPLRIEQGLRATAAHSTLVLGDANSTAVLINGKLGSGVGEVEVDRRLVESGQGTATRLEASHDGYATRFGLIHRRILVLRDDGSELRGEDLLVPSGRKGKRGKIPCAIRFHLGPRIDTALTENKRGVHLSMPDGSYWQFLSLSGDVGIEESLWVDGDGRPQPVQQLVIEGMESRGGGSFSWLLKKIG</sequence>